<dbReference type="InterPro" id="IPR027417">
    <property type="entry name" value="P-loop_NTPase"/>
</dbReference>
<accession>A0A136WGG6</accession>
<comment type="caution">
    <text evidence="1">The sequence shown here is derived from an EMBL/GenBank/DDBJ whole genome shotgun (WGS) entry which is preliminary data.</text>
</comment>
<keyword evidence="2" id="KW-1185">Reference proteome</keyword>
<gene>
    <name evidence="1" type="ORF">CLNEO_07560</name>
</gene>
<name>A0A136WGG6_9FIRM</name>
<reference evidence="1 2" key="1">
    <citation type="submission" date="2016-01" db="EMBL/GenBank/DDBJ databases">
        <title>Genome sequence of Clostridium neopropionicum X4, DSM-3847.</title>
        <authorList>
            <person name="Poehlein A."/>
            <person name="Beck M.H."/>
            <person name="Bengelsdorf F.R."/>
            <person name="Daniel R."/>
            <person name="Duerre P."/>
        </authorList>
    </citation>
    <scope>NUCLEOTIDE SEQUENCE [LARGE SCALE GENOMIC DNA]</scope>
    <source>
        <strain evidence="1 2">DSM-3847</strain>
    </source>
</reference>
<dbReference type="AlphaFoldDB" id="A0A136WGG6"/>
<evidence type="ECO:0000313" key="2">
    <source>
        <dbReference type="Proteomes" id="UP000070539"/>
    </source>
</evidence>
<evidence type="ECO:0000313" key="1">
    <source>
        <dbReference type="EMBL" id="KXL53530.1"/>
    </source>
</evidence>
<dbReference type="EMBL" id="LRVM01000002">
    <property type="protein sequence ID" value="KXL53530.1"/>
    <property type="molecule type" value="Genomic_DNA"/>
</dbReference>
<organism evidence="1 2">
    <name type="scientific">Anaerotignum neopropionicum</name>
    <dbReference type="NCBI Taxonomy" id="36847"/>
    <lineage>
        <taxon>Bacteria</taxon>
        <taxon>Bacillati</taxon>
        <taxon>Bacillota</taxon>
        <taxon>Clostridia</taxon>
        <taxon>Lachnospirales</taxon>
        <taxon>Anaerotignaceae</taxon>
        <taxon>Anaerotignum</taxon>
    </lineage>
</organism>
<dbReference type="OrthoDB" id="1953676at2"/>
<dbReference type="RefSeq" id="WP_066084782.1">
    <property type="nucleotide sequence ID" value="NZ_LRVM01000002.1"/>
</dbReference>
<dbReference type="SUPFAM" id="SSF52540">
    <property type="entry name" value="P-loop containing nucleoside triphosphate hydrolases"/>
    <property type="match status" value="1"/>
</dbReference>
<proteinExistence type="predicted"/>
<protein>
    <recommendedName>
        <fullName evidence="3">Twitching motility protein PilT</fullName>
    </recommendedName>
</protein>
<sequence length="138" mass="15800">MVQILAGEKGVGKTKRLIAMANEASKEAKGCVVFIDDDNSRMYDLHYSVRFVDTPKFIMESPQVFKGFVCGILSQNNDIEKVYIDGLNYIMEKINNSEFTEFICQLNDISKETETDFTMIISRKQEELPSEIHPYIIS</sequence>
<dbReference type="Proteomes" id="UP000070539">
    <property type="component" value="Unassembled WGS sequence"/>
</dbReference>
<dbReference type="STRING" id="36847.CLNEO_07560"/>
<evidence type="ECO:0008006" key="3">
    <source>
        <dbReference type="Google" id="ProtNLM"/>
    </source>
</evidence>